<evidence type="ECO:0000313" key="2">
    <source>
        <dbReference type="Proteomes" id="UP000662747"/>
    </source>
</evidence>
<protein>
    <submittedName>
        <fullName evidence="1">Uncharacterized protein</fullName>
    </submittedName>
</protein>
<evidence type="ECO:0000313" key="1">
    <source>
        <dbReference type="EMBL" id="QSQ27141.1"/>
    </source>
</evidence>
<dbReference type="Proteomes" id="UP000662747">
    <property type="component" value="Chromosome"/>
</dbReference>
<organism evidence="1 2">
    <name type="scientific">Pyxidicoccus parkwayensis</name>
    <dbReference type="NCBI Taxonomy" id="2813578"/>
    <lineage>
        <taxon>Bacteria</taxon>
        <taxon>Pseudomonadati</taxon>
        <taxon>Myxococcota</taxon>
        <taxon>Myxococcia</taxon>
        <taxon>Myxococcales</taxon>
        <taxon>Cystobacterineae</taxon>
        <taxon>Myxococcaceae</taxon>
        <taxon>Pyxidicoccus</taxon>
    </lineage>
</organism>
<proteinExistence type="predicted"/>
<sequence>MPWNMTKCQWGVPANFTNADAANAVNNANFSASVYVNVSAQARQTKQAFTYYEFNGYRLCVVAHVHKNTLGQWTQPGNCYIPGWDGWEMQTPPAVVAVVGALAPVGTFPGDARYPHPVP</sequence>
<accession>A0ABX7P9M8</accession>
<reference evidence="1 2" key="1">
    <citation type="submission" date="2021-02" db="EMBL/GenBank/DDBJ databases">
        <title>De Novo genome assembly of isolated myxobacteria.</title>
        <authorList>
            <person name="Stevens D.C."/>
        </authorList>
    </citation>
    <scope>NUCLEOTIDE SEQUENCE [LARGE SCALE GENOMIC DNA]</scope>
    <source>
        <strain evidence="2">SCPEA02</strain>
    </source>
</reference>
<keyword evidence="2" id="KW-1185">Reference proteome</keyword>
<gene>
    <name evidence="1" type="ORF">JY651_20485</name>
</gene>
<dbReference type="EMBL" id="CP071090">
    <property type="protein sequence ID" value="QSQ27141.1"/>
    <property type="molecule type" value="Genomic_DNA"/>
</dbReference>
<name>A0ABX7P9M8_9BACT</name>
<dbReference type="RefSeq" id="WP_206728668.1">
    <property type="nucleotide sequence ID" value="NZ_CP071090.1"/>
</dbReference>